<organism evidence="2 3">
    <name type="scientific">Dyadobacter arcticus</name>
    <dbReference type="NCBI Taxonomy" id="1078754"/>
    <lineage>
        <taxon>Bacteria</taxon>
        <taxon>Pseudomonadati</taxon>
        <taxon>Bacteroidota</taxon>
        <taxon>Cytophagia</taxon>
        <taxon>Cytophagales</taxon>
        <taxon>Spirosomataceae</taxon>
        <taxon>Dyadobacter</taxon>
    </lineage>
</organism>
<dbReference type="SUPFAM" id="SSF159888">
    <property type="entry name" value="YdhG-like"/>
    <property type="match status" value="1"/>
</dbReference>
<feature type="domain" description="YdhG-like" evidence="1">
    <location>
        <begin position="18"/>
        <end position="112"/>
    </location>
</feature>
<evidence type="ECO:0000313" key="2">
    <source>
        <dbReference type="EMBL" id="NIJ53127.1"/>
    </source>
</evidence>
<comment type="caution">
    <text evidence="2">The sequence shown here is derived from an EMBL/GenBank/DDBJ whole genome shotgun (WGS) entry which is preliminary data.</text>
</comment>
<name>A0ABX0UJN5_9BACT</name>
<dbReference type="EMBL" id="JAASQJ010000002">
    <property type="protein sequence ID" value="NIJ53127.1"/>
    <property type="molecule type" value="Genomic_DNA"/>
</dbReference>
<dbReference type="InterPro" id="IPR014922">
    <property type="entry name" value="YdhG-like"/>
</dbReference>
<gene>
    <name evidence="2" type="ORF">FHS68_002297</name>
</gene>
<dbReference type="RefSeq" id="WP_208408283.1">
    <property type="nucleotide sequence ID" value="NZ_JAASQJ010000002.1"/>
</dbReference>
<proteinExistence type="predicted"/>
<accession>A0ABX0UJN5</accession>
<evidence type="ECO:0000313" key="3">
    <source>
        <dbReference type="Proteomes" id="UP001179181"/>
    </source>
</evidence>
<reference evidence="2 3" key="1">
    <citation type="submission" date="2020-03" db="EMBL/GenBank/DDBJ databases">
        <title>Genomic Encyclopedia of Type Strains, Phase IV (KMG-IV): sequencing the most valuable type-strain genomes for metagenomic binning, comparative biology and taxonomic classification.</title>
        <authorList>
            <person name="Goeker M."/>
        </authorList>
    </citation>
    <scope>NUCLEOTIDE SEQUENCE [LARGE SCALE GENOMIC DNA]</scope>
    <source>
        <strain evidence="2 3">DSM 102865</strain>
    </source>
</reference>
<evidence type="ECO:0000259" key="1">
    <source>
        <dbReference type="Pfam" id="PF08818"/>
    </source>
</evidence>
<dbReference type="Gene3D" id="3.90.1150.200">
    <property type="match status" value="1"/>
</dbReference>
<keyword evidence="3" id="KW-1185">Reference proteome</keyword>
<sequence length="115" mass="13670">MMLRDIDQFFWDKPEPAKSCMEALRHFVLQYHPGMVEEWKYAMPFYRFQGKRLCYIWAEKKTGRPYLGIVDGNMIDHPFLIPEKRSRMKIFLLDPASDLPVEMLAEILDMAIAQL</sequence>
<dbReference type="Pfam" id="PF08818">
    <property type="entry name" value="DUF1801"/>
    <property type="match status" value="1"/>
</dbReference>
<dbReference type="Proteomes" id="UP001179181">
    <property type="component" value="Unassembled WGS sequence"/>
</dbReference>
<protein>
    <recommendedName>
        <fullName evidence="1">YdhG-like domain-containing protein</fullName>
    </recommendedName>
</protein>